<gene>
    <name evidence="1" type="ORF">DHETER_LOCUS1588</name>
</gene>
<dbReference type="EMBL" id="CAJVPU010000994">
    <property type="protein sequence ID" value="CAG8468118.1"/>
    <property type="molecule type" value="Genomic_DNA"/>
</dbReference>
<proteinExistence type="predicted"/>
<comment type="caution">
    <text evidence="1">The sequence shown here is derived from an EMBL/GenBank/DDBJ whole genome shotgun (WGS) entry which is preliminary data.</text>
</comment>
<name>A0ACA9KED2_9GLOM</name>
<organism evidence="1 2">
    <name type="scientific">Dentiscutata heterogama</name>
    <dbReference type="NCBI Taxonomy" id="1316150"/>
    <lineage>
        <taxon>Eukaryota</taxon>
        <taxon>Fungi</taxon>
        <taxon>Fungi incertae sedis</taxon>
        <taxon>Mucoromycota</taxon>
        <taxon>Glomeromycotina</taxon>
        <taxon>Glomeromycetes</taxon>
        <taxon>Diversisporales</taxon>
        <taxon>Gigasporaceae</taxon>
        <taxon>Dentiscutata</taxon>
    </lineage>
</organism>
<accession>A0ACA9KED2</accession>
<evidence type="ECO:0000313" key="1">
    <source>
        <dbReference type="EMBL" id="CAG8468118.1"/>
    </source>
</evidence>
<keyword evidence="2" id="KW-1185">Reference proteome</keyword>
<reference evidence="1" key="1">
    <citation type="submission" date="2021-06" db="EMBL/GenBank/DDBJ databases">
        <authorList>
            <person name="Kallberg Y."/>
            <person name="Tangrot J."/>
            <person name="Rosling A."/>
        </authorList>
    </citation>
    <scope>NUCLEOTIDE SEQUENCE</scope>
    <source>
        <strain evidence="1">IL203A</strain>
    </source>
</reference>
<protein>
    <submittedName>
        <fullName evidence="1">7354_t:CDS:1</fullName>
    </submittedName>
</protein>
<dbReference type="Proteomes" id="UP000789702">
    <property type="component" value="Unassembled WGS sequence"/>
</dbReference>
<evidence type="ECO:0000313" key="2">
    <source>
        <dbReference type="Proteomes" id="UP000789702"/>
    </source>
</evidence>
<sequence>MFRSLASRSRFPLRTSIIYGDISYRPAPLSVVMSLKPRYFVPNPFGDGHIRDSGGAFSKKEKAVEDQWIRAHDSEKLKKLREELAKQKKKLEELEDNIEDLEEDINKKKD</sequence>